<proteinExistence type="predicted"/>
<evidence type="ECO:0000256" key="2">
    <source>
        <dbReference type="ARBA" id="ARBA00022801"/>
    </source>
</evidence>
<dbReference type="SUPFAM" id="SSF53098">
    <property type="entry name" value="Ribonuclease H-like"/>
    <property type="match status" value="1"/>
</dbReference>
<evidence type="ECO:0000313" key="8">
    <source>
        <dbReference type="Proteomes" id="UP001440984"/>
    </source>
</evidence>
<dbReference type="InterPro" id="IPR013520">
    <property type="entry name" value="Ribonucl_H"/>
</dbReference>
<protein>
    <submittedName>
        <fullName evidence="7">Exonuclease domain-containing protein</fullName>
    </submittedName>
</protein>
<dbReference type="SMART" id="SM00479">
    <property type="entry name" value="EXOIII"/>
    <property type="match status" value="1"/>
</dbReference>
<dbReference type="EMBL" id="JBDZYD010000007">
    <property type="protein sequence ID" value="MEQ0561449.1"/>
    <property type="molecule type" value="Genomic_DNA"/>
</dbReference>
<dbReference type="SUPFAM" id="SSF158682">
    <property type="entry name" value="TerB-like"/>
    <property type="match status" value="1"/>
</dbReference>
<accession>A0ABV0LMQ2</accession>
<feature type="domain" description="Exonuclease" evidence="5">
    <location>
        <begin position="19"/>
        <end position="183"/>
    </location>
</feature>
<organism evidence="7 8">
    <name type="scientific">Amycolatopsis melonis</name>
    <dbReference type="NCBI Taxonomy" id="3156488"/>
    <lineage>
        <taxon>Bacteria</taxon>
        <taxon>Bacillati</taxon>
        <taxon>Actinomycetota</taxon>
        <taxon>Actinomycetes</taxon>
        <taxon>Pseudonocardiales</taxon>
        <taxon>Pseudonocardiaceae</taxon>
        <taxon>Amycolatopsis</taxon>
    </lineage>
</organism>
<sequence>MIESLPLSGAGGRPAHDLDFTAVEIRTTGLRPGRIVELAAVRMRPDGTVAGELTTTINPGRAVTPGSVFVHGLTRDELDDSPPFGAVLGPLLDLCGGSVVVAYNLPFVAAFLRDEIARLGVQVPVLPGVGLLAAAQSAVQLPNYRLATVAHAFGVSVRLGRPAVTGARAVARLAVTLFGRHGFTFAVAPAFPAVPRFAAGGRLRPRGEEPPVEQGWMADVVERVVMGPVGGDPALGYAYLDLLAGVVADAHLTHEEVWALAALATEAGLPEAQVRATHEQFVTSLRAVAEGDGVVTDAEVRELNQVAEALGVPELVSDLRRSGGDRPVRVLVLGSTAAADRLRARVLAEGAQLAKKLTATVTHLVRDETVPDSEPRLARAAELGVIVLGLPEATAVLGFGPAPAQRTSVLPEVPAVVAPPVPQPAQVVAPAPRTVKVLGGRILMGFGLLLMFIVVVTMFAGSPLAVGIFLGMLGVGALLGGWWIAEPAPR</sequence>
<comment type="caution">
    <text evidence="7">The sequence shown here is derived from an EMBL/GenBank/DDBJ whole genome shotgun (WGS) entry which is preliminary data.</text>
</comment>
<dbReference type="EMBL" id="JBDZYD010000010">
    <property type="protein sequence ID" value="MEQ0562627.1"/>
    <property type="molecule type" value="Genomic_DNA"/>
</dbReference>
<keyword evidence="1" id="KW-0540">Nuclease</keyword>
<keyword evidence="8" id="KW-1185">Reference proteome</keyword>
<name>A0ABV0LMQ2_9PSEU</name>
<keyword evidence="2" id="KW-0378">Hydrolase</keyword>
<dbReference type="PANTHER" id="PTHR30231">
    <property type="entry name" value="DNA POLYMERASE III SUBUNIT EPSILON"/>
    <property type="match status" value="1"/>
</dbReference>
<evidence type="ECO:0000256" key="3">
    <source>
        <dbReference type="ARBA" id="ARBA00022839"/>
    </source>
</evidence>
<dbReference type="Proteomes" id="UP001440984">
    <property type="component" value="Unassembled WGS sequence"/>
</dbReference>
<gene>
    <name evidence="6" type="ORF">ABJI51_20380</name>
    <name evidence="7" type="ORF">ABJI51_26400</name>
</gene>
<feature type="transmembrane region" description="Helical" evidence="4">
    <location>
        <begin position="466"/>
        <end position="485"/>
    </location>
</feature>
<dbReference type="Pfam" id="PF00929">
    <property type="entry name" value="RNase_T"/>
    <property type="match status" value="1"/>
</dbReference>
<evidence type="ECO:0000259" key="5">
    <source>
        <dbReference type="SMART" id="SM00479"/>
    </source>
</evidence>
<dbReference type="GO" id="GO:0004527">
    <property type="term" value="F:exonuclease activity"/>
    <property type="evidence" value="ECO:0007669"/>
    <property type="project" value="UniProtKB-KW"/>
</dbReference>
<dbReference type="InterPro" id="IPR036397">
    <property type="entry name" value="RNaseH_sf"/>
</dbReference>
<reference evidence="7 8" key="1">
    <citation type="submission" date="2024-05" db="EMBL/GenBank/DDBJ databases">
        <authorList>
            <person name="Zhao H."/>
            <person name="Xu Y."/>
            <person name="Lin S."/>
            <person name="Spain J.C."/>
            <person name="Zhou N.-Y."/>
        </authorList>
    </citation>
    <scope>NUCLEOTIDE SEQUENCE [LARGE SCALE GENOMIC DNA]</scope>
    <source>
        <strain evidence="7 8">NEAU-NG30</strain>
    </source>
</reference>
<dbReference type="PANTHER" id="PTHR30231:SF4">
    <property type="entry name" value="PROTEIN NEN2"/>
    <property type="match status" value="1"/>
</dbReference>
<dbReference type="InterPro" id="IPR012337">
    <property type="entry name" value="RNaseH-like_sf"/>
</dbReference>
<evidence type="ECO:0000256" key="1">
    <source>
        <dbReference type="ARBA" id="ARBA00022722"/>
    </source>
</evidence>
<dbReference type="CDD" id="cd06127">
    <property type="entry name" value="DEDDh"/>
    <property type="match status" value="1"/>
</dbReference>
<keyword evidence="4" id="KW-0472">Membrane</keyword>
<dbReference type="Gene3D" id="3.30.420.10">
    <property type="entry name" value="Ribonuclease H-like superfamily/Ribonuclease H"/>
    <property type="match status" value="1"/>
</dbReference>
<keyword evidence="4" id="KW-0812">Transmembrane</keyword>
<evidence type="ECO:0000313" key="7">
    <source>
        <dbReference type="EMBL" id="MEQ0562627.1"/>
    </source>
</evidence>
<keyword evidence="3 7" id="KW-0269">Exonuclease</keyword>
<dbReference type="InterPro" id="IPR029024">
    <property type="entry name" value="TerB-like"/>
</dbReference>
<evidence type="ECO:0000256" key="4">
    <source>
        <dbReference type="SAM" id="Phobius"/>
    </source>
</evidence>
<keyword evidence="4" id="KW-1133">Transmembrane helix</keyword>
<evidence type="ECO:0000313" key="6">
    <source>
        <dbReference type="EMBL" id="MEQ0561449.1"/>
    </source>
</evidence>
<feature type="transmembrane region" description="Helical" evidence="4">
    <location>
        <begin position="442"/>
        <end position="460"/>
    </location>
</feature>
<dbReference type="RefSeq" id="WP_348952675.1">
    <property type="nucleotide sequence ID" value="NZ_JBDZYD010000007.1"/>
</dbReference>